<accession>A0A2H3P4N2</accession>
<proteinExistence type="predicted"/>
<evidence type="ECO:0000313" key="1">
    <source>
        <dbReference type="EMBL" id="PEN09469.1"/>
    </source>
</evidence>
<keyword evidence="2" id="KW-1185">Reference proteome</keyword>
<name>A0A2H3P4N2_9BACT</name>
<dbReference type="AlphaFoldDB" id="A0A2H3P4N2"/>
<protein>
    <recommendedName>
        <fullName evidence="3">TIGR02453 family protein</fullName>
    </recommendedName>
</protein>
<evidence type="ECO:0000313" key="2">
    <source>
        <dbReference type="Proteomes" id="UP000221024"/>
    </source>
</evidence>
<reference evidence="1 2" key="1">
    <citation type="submission" date="2017-10" db="EMBL/GenBank/DDBJ databases">
        <title>Draft genome of Longimonas halophila.</title>
        <authorList>
            <person name="Goh K.M."/>
            <person name="Shamsir M.S."/>
            <person name="Lim S.W."/>
        </authorList>
    </citation>
    <scope>NUCLEOTIDE SEQUENCE [LARGE SCALE GENOMIC DNA]</scope>
    <source>
        <strain evidence="1 2">KCTC 42399</strain>
    </source>
</reference>
<dbReference type="Proteomes" id="UP000221024">
    <property type="component" value="Unassembled WGS sequence"/>
</dbReference>
<dbReference type="RefSeq" id="WP_098060867.1">
    <property type="nucleotide sequence ID" value="NZ_PDEP01000001.1"/>
</dbReference>
<comment type="caution">
    <text evidence="1">The sequence shown here is derived from an EMBL/GenBank/DDBJ whole genome shotgun (WGS) entry which is preliminary data.</text>
</comment>
<dbReference type="OrthoDB" id="1492350at2"/>
<sequence>MDIADLPTRAPETVPAEALTITDPPDCTFSGWTSDVFEMLGRLRETPHIDQYNNEKPHLHEILKDPFKRYRDDLVVNWVLPSRLDFETERYVFSRLLKNDFGAGGCHDNLWMAFYRPHTKRLNDVQISHRIDPDGFQVGIFVGAHATDLLHQAQQRIEQAPDTYVEHVNACLQRDGWRFYYRSGSGTPTTHTDPLDTLPEAVLKADGIWLRRFMPREQVLEWGAELVAEALDAVQRVWPLYRFYLTSR</sequence>
<evidence type="ECO:0008006" key="3">
    <source>
        <dbReference type="Google" id="ProtNLM"/>
    </source>
</evidence>
<gene>
    <name evidence="1" type="ORF">CRI93_01710</name>
</gene>
<dbReference type="EMBL" id="PDEP01000001">
    <property type="protein sequence ID" value="PEN09469.1"/>
    <property type="molecule type" value="Genomic_DNA"/>
</dbReference>
<organism evidence="1 2">
    <name type="scientific">Longimonas halophila</name>
    <dbReference type="NCBI Taxonomy" id="1469170"/>
    <lineage>
        <taxon>Bacteria</taxon>
        <taxon>Pseudomonadati</taxon>
        <taxon>Rhodothermota</taxon>
        <taxon>Rhodothermia</taxon>
        <taxon>Rhodothermales</taxon>
        <taxon>Salisaetaceae</taxon>
        <taxon>Longimonas</taxon>
    </lineage>
</organism>